<keyword evidence="2" id="KW-1185">Reference proteome</keyword>
<reference evidence="1 2" key="1">
    <citation type="journal article" date="2019" name="Int. J. Syst. Evol. Microbiol.">
        <title>The Global Catalogue of Microorganisms (GCM) 10K type strain sequencing project: providing services to taxonomists for standard genome sequencing and annotation.</title>
        <authorList>
            <consortium name="The Broad Institute Genomics Platform"/>
            <consortium name="The Broad Institute Genome Sequencing Center for Infectious Disease"/>
            <person name="Wu L."/>
            <person name="Ma J."/>
        </authorList>
    </citation>
    <scope>NUCLEOTIDE SEQUENCE [LARGE SCALE GENOMIC DNA]</scope>
    <source>
        <strain evidence="1 2">JCM 15933</strain>
    </source>
</reference>
<dbReference type="Pfam" id="PF04978">
    <property type="entry name" value="MST"/>
    <property type="match status" value="1"/>
</dbReference>
<accession>A0ABN2BI55</accession>
<dbReference type="Proteomes" id="UP001501470">
    <property type="component" value="Unassembled WGS sequence"/>
</dbReference>
<dbReference type="InterPro" id="IPR007061">
    <property type="entry name" value="MST-like"/>
</dbReference>
<protein>
    <submittedName>
        <fullName evidence="1">DinB family protein</fullName>
    </submittedName>
</protein>
<dbReference type="SUPFAM" id="SSF109854">
    <property type="entry name" value="DinB/YfiT-like putative metalloenzymes"/>
    <property type="match status" value="1"/>
</dbReference>
<organism evidence="1 2">
    <name type="scientific">Dactylosporangium maewongense</name>
    <dbReference type="NCBI Taxonomy" id="634393"/>
    <lineage>
        <taxon>Bacteria</taxon>
        <taxon>Bacillati</taxon>
        <taxon>Actinomycetota</taxon>
        <taxon>Actinomycetes</taxon>
        <taxon>Micromonosporales</taxon>
        <taxon>Micromonosporaceae</taxon>
        <taxon>Dactylosporangium</taxon>
    </lineage>
</organism>
<proteinExistence type="predicted"/>
<dbReference type="InterPro" id="IPR034660">
    <property type="entry name" value="DinB/YfiT-like"/>
</dbReference>
<gene>
    <name evidence="1" type="ORF">GCM10009827_071180</name>
</gene>
<sequence length="182" mass="20001">MRMEETCGAANVDIVCDVATDAFSTATERDALCGFLDQARDALIRKVDGLSDQDARMAATVSSLSLLGLLKHSAVWERRWFQIIFAGRDFPDEWPTVADEGQDATFALSGDDTVESVVAYYLEQIAVSREIVAGVDLEARCARSDLVDENLRWVAMHLIQETARHAGHADIIREAIDGSRGL</sequence>
<dbReference type="EMBL" id="BAAAQD010000016">
    <property type="protein sequence ID" value="GAA1541470.1"/>
    <property type="molecule type" value="Genomic_DNA"/>
</dbReference>
<comment type="caution">
    <text evidence="1">The sequence shown here is derived from an EMBL/GenBank/DDBJ whole genome shotgun (WGS) entry which is preliminary data.</text>
</comment>
<name>A0ABN2BI55_9ACTN</name>
<dbReference type="RefSeq" id="WP_344506995.1">
    <property type="nucleotide sequence ID" value="NZ_BAAAQD010000016.1"/>
</dbReference>
<dbReference type="Gene3D" id="1.20.120.450">
    <property type="entry name" value="dinb family like domain"/>
    <property type="match status" value="1"/>
</dbReference>
<evidence type="ECO:0000313" key="1">
    <source>
        <dbReference type="EMBL" id="GAA1541470.1"/>
    </source>
</evidence>
<evidence type="ECO:0000313" key="2">
    <source>
        <dbReference type="Proteomes" id="UP001501470"/>
    </source>
</evidence>